<keyword evidence="2" id="KW-0472">Membrane</keyword>
<keyword evidence="2" id="KW-0812">Transmembrane</keyword>
<gene>
    <name evidence="3" type="ORF">SCAR479_07407</name>
</gene>
<accession>A0ABR2XQE7</accession>
<feature type="transmembrane region" description="Helical" evidence="2">
    <location>
        <begin position="64"/>
        <end position="85"/>
    </location>
</feature>
<sequence>MGNLSERDAPHRAERVLPLSGEANEAPESADPSSFDTQERAFLGNFSMRSPQSSIRAHTQEFSALFHILATIFFASGTVVAYLFSATVPLAAFPASEAHNWRIGAKVYLGFAIAAAFTFIAVRFIIRSEHRRRQKEN</sequence>
<evidence type="ECO:0000256" key="1">
    <source>
        <dbReference type="SAM" id="MobiDB-lite"/>
    </source>
</evidence>
<evidence type="ECO:0000313" key="4">
    <source>
        <dbReference type="Proteomes" id="UP001465668"/>
    </source>
</evidence>
<name>A0ABR2XQE7_9PEZI</name>
<feature type="compositionally biased region" description="Basic and acidic residues" evidence="1">
    <location>
        <begin position="1"/>
        <end position="15"/>
    </location>
</feature>
<comment type="caution">
    <text evidence="3">The sequence shown here is derived from an EMBL/GenBank/DDBJ whole genome shotgun (WGS) entry which is preliminary data.</text>
</comment>
<feature type="region of interest" description="Disordered" evidence="1">
    <location>
        <begin position="1"/>
        <end position="35"/>
    </location>
</feature>
<keyword evidence="4" id="KW-1185">Reference proteome</keyword>
<feature type="transmembrane region" description="Helical" evidence="2">
    <location>
        <begin position="105"/>
        <end position="126"/>
    </location>
</feature>
<reference evidence="3 4" key="1">
    <citation type="submission" date="2024-02" db="EMBL/GenBank/DDBJ databases">
        <title>First draft genome assembly of two strains of Seiridium cardinale.</title>
        <authorList>
            <person name="Emiliani G."/>
            <person name="Scali E."/>
        </authorList>
    </citation>
    <scope>NUCLEOTIDE SEQUENCE [LARGE SCALE GENOMIC DNA]</scope>
    <source>
        <strain evidence="3 4">BM-138-000479</strain>
    </source>
</reference>
<evidence type="ECO:0000313" key="3">
    <source>
        <dbReference type="EMBL" id="KAK9775882.1"/>
    </source>
</evidence>
<protein>
    <submittedName>
        <fullName evidence="3">Pantothenate transporter</fullName>
    </submittedName>
</protein>
<keyword evidence="2" id="KW-1133">Transmembrane helix</keyword>
<organism evidence="3 4">
    <name type="scientific">Seiridium cardinale</name>
    <dbReference type="NCBI Taxonomy" id="138064"/>
    <lineage>
        <taxon>Eukaryota</taxon>
        <taxon>Fungi</taxon>
        <taxon>Dikarya</taxon>
        <taxon>Ascomycota</taxon>
        <taxon>Pezizomycotina</taxon>
        <taxon>Sordariomycetes</taxon>
        <taxon>Xylariomycetidae</taxon>
        <taxon>Amphisphaeriales</taxon>
        <taxon>Sporocadaceae</taxon>
        <taxon>Seiridium</taxon>
    </lineage>
</organism>
<proteinExistence type="predicted"/>
<dbReference type="Proteomes" id="UP001465668">
    <property type="component" value="Unassembled WGS sequence"/>
</dbReference>
<evidence type="ECO:0000256" key="2">
    <source>
        <dbReference type="SAM" id="Phobius"/>
    </source>
</evidence>
<dbReference type="EMBL" id="JARVKM010000031">
    <property type="protein sequence ID" value="KAK9775882.1"/>
    <property type="molecule type" value="Genomic_DNA"/>
</dbReference>